<dbReference type="SUPFAM" id="SSF52540">
    <property type="entry name" value="P-loop containing nucleoside triphosphate hydrolases"/>
    <property type="match status" value="1"/>
</dbReference>
<organism evidence="12">
    <name type="scientific">Treponema denticola H-22</name>
    <dbReference type="NCBI Taxonomy" id="999432"/>
    <lineage>
        <taxon>Bacteria</taxon>
        <taxon>Pseudomonadati</taxon>
        <taxon>Spirochaetota</taxon>
        <taxon>Spirochaetia</taxon>
        <taxon>Spirochaetales</taxon>
        <taxon>Treponemataceae</taxon>
        <taxon>Treponema</taxon>
    </lineage>
</organism>
<dbReference type="Pfam" id="PF00664">
    <property type="entry name" value="ABC_membrane"/>
    <property type="match status" value="1"/>
</dbReference>
<evidence type="ECO:0008006" key="13">
    <source>
        <dbReference type="Google" id="ProtNLM"/>
    </source>
</evidence>
<evidence type="ECO:0000256" key="9">
    <source>
        <dbReference type="SAM" id="Phobius"/>
    </source>
</evidence>
<evidence type="ECO:0000259" key="11">
    <source>
        <dbReference type="PROSITE" id="PS50929"/>
    </source>
</evidence>
<evidence type="ECO:0000256" key="1">
    <source>
        <dbReference type="ARBA" id="ARBA00004651"/>
    </source>
</evidence>
<dbReference type="HOGENOM" id="CLU_000604_84_3_12"/>
<evidence type="ECO:0000256" key="4">
    <source>
        <dbReference type="ARBA" id="ARBA00022692"/>
    </source>
</evidence>
<dbReference type="AlphaFoldDB" id="A0A0E2E3H0"/>
<dbReference type="FunFam" id="3.40.50.300:FF:000221">
    <property type="entry name" value="Multidrug ABC transporter ATP-binding protein"/>
    <property type="match status" value="1"/>
</dbReference>
<dbReference type="InterPro" id="IPR003593">
    <property type="entry name" value="AAA+_ATPase"/>
</dbReference>
<gene>
    <name evidence="12" type="ORF">HMPREF9726_02301</name>
</gene>
<evidence type="ECO:0000256" key="7">
    <source>
        <dbReference type="ARBA" id="ARBA00022989"/>
    </source>
</evidence>
<feature type="transmembrane region" description="Helical" evidence="9">
    <location>
        <begin position="60"/>
        <end position="82"/>
    </location>
</feature>
<dbReference type="Gene3D" id="3.40.50.300">
    <property type="entry name" value="P-loop containing nucleotide triphosphate hydrolases"/>
    <property type="match status" value="1"/>
</dbReference>
<evidence type="ECO:0000256" key="5">
    <source>
        <dbReference type="ARBA" id="ARBA00022741"/>
    </source>
</evidence>
<evidence type="ECO:0000256" key="6">
    <source>
        <dbReference type="ARBA" id="ARBA00022840"/>
    </source>
</evidence>
<feature type="transmembrane region" description="Helical" evidence="9">
    <location>
        <begin position="131"/>
        <end position="151"/>
    </location>
</feature>
<comment type="caution">
    <text evidence="12">The sequence shown here is derived from an EMBL/GenBank/DDBJ whole genome shotgun (WGS) entry which is preliminary data.</text>
</comment>
<dbReference type="InterPro" id="IPR039421">
    <property type="entry name" value="Type_1_exporter"/>
</dbReference>
<keyword evidence="3" id="KW-1003">Cell membrane</keyword>
<feature type="transmembrane region" description="Helical" evidence="9">
    <location>
        <begin position="248"/>
        <end position="266"/>
    </location>
</feature>
<reference evidence="12" key="1">
    <citation type="submission" date="2012-01" db="EMBL/GenBank/DDBJ databases">
        <title>The Genome Sequence of Treponema denticola H-22.</title>
        <authorList>
            <consortium name="The Broad Institute Genome Sequencing Platform"/>
            <person name="Earl A."/>
            <person name="Ward D."/>
            <person name="Feldgarden M."/>
            <person name="Gevers D."/>
            <person name="Blanton J.M."/>
            <person name="Fenno C.J."/>
            <person name="Baranova O.V."/>
            <person name="Mathney J."/>
            <person name="Dewhirst F.E."/>
            <person name="Izard J."/>
            <person name="Young S.K."/>
            <person name="Zeng Q."/>
            <person name="Gargeya S."/>
            <person name="Fitzgerald M."/>
            <person name="Haas B."/>
            <person name="Abouelleil A."/>
            <person name="Alvarado L."/>
            <person name="Arachchi H.M."/>
            <person name="Berlin A."/>
            <person name="Chapman S.B."/>
            <person name="Gearin G."/>
            <person name="Goldberg J."/>
            <person name="Griggs A."/>
            <person name="Gujja S."/>
            <person name="Hansen M."/>
            <person name="Heiman D."/>
            <person name="Howarth C."/>
            <person name="Larimer J."/>
            <person name="Lui A."/>
            <person name="MacDonald P.J.P."/>
            <person name="McCowen C."/>
            <person name="Montmayeur A."/>
            <person name="Murphy C."/>
            <person name="Neiman D."/>
            <person name="Pearson M."/>
            <person name="Priest M."/>
            <person name="Roberts A."/>
            <person name="Saif S."/>
            <person name="Shea T."/>
            <person name="Sisk P."/>
            <person name="Stolte C."/>
            <person name="Sykes S."/>
            <person name="Wortman J."/>
            <person name="Nusbaum C."/>
            <person name="Birren B."/>
        </authorList>
    </citation>
    <scope>NUCLEOTIDE SEQUENCE [LARGE SCALE GENOMIC DNA]</scope>
    <source>
        <strain evidence="12">H-22</strain>
    </source>
</reference>
<dbReference type="InterPro" id="IPR003439">
    <property type="entry name" value="ABC_transporter-like_ATP-bd"/>
</dbReference>
<dbReference type="SUPFAM" id="SSF90123">
    <property type="entry name" value="ABC transporter transmembrane region"/>
    <property type="match status" value="1"/>
</dbReference>
<proteinExistence type="predicted"/>
<accession>A0A0E2E3H0</accession>
<evidence type="ECO:0000256" key="3">
    <source>
        <dbReference type="ARBA" id="ARBA00022475"/>
    </source>
</evidence>
<keyword evidence="6" id="KW-0067">ATP-binding</keyword>
<sequence>MFKIQKEAEEIFKSIRLKRMFGGFFLLSDEFLTVVPGYYIGLAVDELKNSTMTQSALIAYVVKIIFFTCMGYFFSSMFMFFIHNSGNRAAYLFRKKIISSVLKKTPPFFKKYTSGDILARTSNDVTAVENYFANGFIMLMDSFAYPGAAIFMMSVLISWKLTLAVVLPIPLITIIYFSLGKAIKDRTGKTYAEFSKVNQGILELAEGIKLIRCYVNEQVRLKKLSSIVKNYFSVLYAQVKLTSILQPCTAFITNLCIIIAFCYGGYLVHIGEITSGNLVSFFVFVGMIAWSGMASGFYLQIQKSADAAIDRINALIRDNNEFPSMGNKEKIERIEKISFKNFSFAYSDSEKKVLQDISFEILQGEILGITGKTGSGKTSLIKQFFSLYPQNENIFINNIPLKNCDIFSFRNKTAYVSQRPQLLSGTVCENLCFYEKEVEKEKILKVLEAADVKSDIEKLINGIDTKIGEKGVMLSGGQRQRIALARALLKEPEVLILDDAISAVDADTEVKIIENLKKSSSFNICIISAHRLSAVQHADKIIVLDDGKIIQQGTHEKLIKEGGWYAEQFEYQHSHSAELMQAEDADLQIDGGKKDER</sequence>
<dbReference type="RefSeq" id="WP_002685774.1">
    <property type="nucleotide sequence ID" value="NZ_CM001795.1"/>
</dbReference>
<comment type="subcellular location">
    <subcellularLocation>
        <location evidence="1">Cell membrane</location>
        <topology evidence="1">Multi-pass membrane protein</topology>
    </subcellularLocation>
</comment>
<dbReference type="InterPro" id="IPR027417">
    <property type="entry name" value="P-loop_NTPase"/>
</dbReference>
<dbReference type="PANTHER" id="PTHR43394">
    <property type="entry name" value="ATP-DEPENDENT PERMEASE MDL1, MITOCHONDRIAL"/>
    <property type="match status" value="1"/>
</dbReference>
<dbReference type="PROSITE" id="PS00211">
    <property type="entry name" value="ABC_TRANSPORTER_1"/>
    <property type="match status" value="1"/>
</dbReference>
<dbReference type="EMBL" id="AGDV01000021">
    <property type="protein sequence ID" value="EMB30616.1"/>
    <property type="molecule type" value="Genomic_DNA"/>
</dbReference>
<feature type="domain" description="ABC transporter" evidence="10">
    <location>
        <begin position="337"/>
        <end position="571"/>
    </location>
</feature>
<keyword evidence="4 9" id="KW-0812">Transmembrane</keyword>
<protein>
    <recommendedName>
        <fullName evidence="13">ABC transporter ATP-binding protein</fullName>
    </recommendedName>
</protein>
<dbReference type="Pfam" id="PF00005">
    <property type="entry name" value="ABC_tran"/>
    <property type="match status" value="1"/>
</dbReference>
<dbReference type="PROSITE" id="PS50929">
    <property type="entry name" value="ABC_TM1F"/>
    <property type="match status" value="1"/>
</dbReference>
<dbReference type="GO" id="GO:0016887">
    <property type="term" value="F:ATP hydrolysis activity"/>
    <property type="evidence" value="ECO:0007669"/>
    <property type="project" value="InterPro"/>
</dbReference>
<dbReference type="PATRIC" id="fig|999432.5.peg.2391"/>
<keyword evidence="8 9" id="KW-0472">Membrane</keyword>
<feature type="transmembrane region" description="Helical" evidence="9">
    <location>
        <begin position="21"/>
        <end position="40"/>
    </location>
</feature>
<dbReference type="SMART" id="SM00382">
    <property type="entry name" value="AAA"/>
    <property type="match status" value="1"/>
</dbReference>
<name>A0A0E2E3H0_TREDN</name>
<dbReference type="PANTHER" id="PTHR43394:SF1">
    <property type="entry name" value="ATP-BINDING CASSETTE SUB-FAMILY B MEMBER 10, MITOCHONDRIAL"/>
    <property type="match status" value="1"/>
</dbReference>
<dbReference type="GO" id="GO:0005886">
    <property type="term" value="C:plasma membrane"/>
    <property type="evidence" value="ECO:0007669"/>
    <property type="project" value="UniProtKB-SubCell"/>
</dbReference>
<evidence type="ECO:0000256" key="8">
    <source>
        <dbReference type="ARBA" id="ARBA00023136"/>
    </source>
</evidence>
<feature type="transmembrane region" description="Helical" evidence="9">
    <location>
        <begin position="278"/>
        <end position="299"/>
    </location>
</feature>
<dbReference type="PROSITE" id="PS50893">
    <property type="entry name" value="ABC_TRANSPORTER_2"/>
    <property type="match status" value="1"/>
</dbReference>
<dbReference type="Proteomes" id="UP000011705">
    <property type="component" value="Chromosome"/>
</dbReference>
<dbReference type="GO" id="GO:0015421">
    <property type="term" value="F:ABC-type oligopeptide transporter activity"/>
    <property type="evidence" value="ECO:0007669"/>
    <property type="project" value="TreeGrafter"/>
</dbReference>
<feature type="domain" description="ABC transmembrane type-1" evidence="11">
    <location>
        <begin position="21"/>
        <end position="291"/>
    </location>
</feature>
<dbReference type="InterPro" id="IPR017871">
    <property type="entry name" value="ABC_transporter-like_CS"/>
</dbReference>
<keyword evidence="7 9" id="KW-1133">Transmembrane helix</keyword>
<keyword evidence="5" id="KW-0547">Nucleotide-binding</keyword>
<dbReference type="GO" id="GO:0005524">
    <property type="term" value="F:ATP binding"/>
    <property type="evidence" value="ECO:0007669"/>
    <property type="project" value="UniProtKB-KW"/>
</dbReference>
<evidence type="ECO:0000259" key="10">
    <source>
        <dbReference type="PROSITE" id="PS50893"/>
    </source>
</evidence>
<evidence type="ECO:0000313" key="12">
    <source>
        <dbReference type="EMBL" id="EMB30616.1"/>
    </source>
</evidence>
<feature type="transmembrane region" description="Helical" evidence="9">
    <location>
        <begin position="157"/>
        <end position="179"/>
    </location>
</feature>
<dbReference type="InterPro" id="IPR036640">
    <property type="entry name" value="ABC1_TM_sf"/>
</dbReference>
<dbReference type="InterPro" id="IPR011527">
    <property type="entry name" value="ABC1_TM_dom"/>
</dbReference>
<keyword evidence="2" id="KW-0813">Transport</keyword>
<evidence type="ECO:0000256" key="2">
    <source>
        <dbReference type="ARBA" id="ARBA00022448"/>
    </source>
</evidence>
<dbReference type="Gene3D" id="1.20.1560.10">
    <property type="entry name" value="ABC transporter type 1, transmembrane domain"/>
    <property type="match status" value="1"/>
</dbReference>